<dbReference type="PROSITE" id="PS50004">
    <property type="entry name" value="C2"/>
    <property type="match status" value="3"/>
</dbReference>
<dbReference type="InterPro" id="IPR000008">
    <property type="entry name" value="C2_dom"/>
</dbReference>
<dbReference type="CDD" id="cd00030">
    <property type="entry name" value="C2"/>
    <property type="match status" value="1"/>
</dbReference>
<dbReference type="Gene3D" id="2.60.40.150">
    <property type="entry name" value="C2 domain"/>
    <property type="match status" value="3"/>
</dbReference>
<keyword evidence="2" id="KW-0812">Transmembrane</keyword>
<dbReference type="OMA" id="CMENTIQ"/>
<dbReference type="OrthoDB" id="270970at2759"/>
<dbReference type="InParanoid" id="A0A0G4EK03"/>
<feature type="domain" description="C2" evidence="6">
    <location>
        <begin position="158"/>
        <end position="286"/>
    </location>
</feature>
<dbReference type="PANTHER" id="PTHR12546">
    <property type="entry name" value="FER-1-LIKE"/>
    <property type="match status" value="1"/>
</dbReference>
<sequence>MAKRLDYVVKVEIFEVQDLRWTPKRSNVARSEMPNPMVEVTVAGETRATPRKKSTASCPFQQTFLFSNVSLDRAEFQRPGIEIKVLHATFFKQEMIGMYSFSYEMIYRQNEHFLSRQWVALAQPDRPSEPKGFLKVSLGVFGPGDQMPTDEAGEMEDDSGKSMMDRVLATPELRMTYYHLCVNVHKGQDIAWMASDERRREAKHQYWDPFVTVRFLGVNLSTEVFRNTQHPNFNQTIKLPAVVPCMENTIQVEVWDFEESGKHNLIGKTTLGFSEIVKQALEPRWVNFYWHPPAEGFLKKVAGMMSAARREPTSYGGRILISASVQKMASPTPEVVKCAPVTEPELQEYELWVDLYEVSGVAVGGNLPTEVQVEVQIGPKVIRLPALKERSGAFIFKDKDGRMEAEKLFLPEPSMSYDLIINLYTKGIWGLQSEETAYVTLPVRQMMQANFKPRWYSLKPVRSTTDDVQKTGGFLLASCICIPASQIAARPRKPRMEYRLSRYVCRTFLYQAVNLPISDVDGLSDPYVKVSLAGESRMTKVIKQALMPCWFEALEFELSLPENLALAPDLLLEVYDCDWIGSDELLGSLRYPLNKIPKEWLDDPKWFDIEGEQTQAIRAKILCSFELVPKKEIDSYPFCADISPRSKFCTVDLFVMGVRLHSSVVTPQSQPLVEVCYGRDSKKTEEPLWADATTEPEEGAGGKYNYLETMEIEVDLYKNPIYQSNLEVTVLDRAAFGHVEIGHAYIHLNPFYP</sequence>
<dbReference type="SMART" id="SM01202">
    <property type="entry name" value="FerI"/>
    <property type="match status" value="1"/>
</dbReference>
<dbReference type="InterPro" id="IPR035892">
    <property type="entry name" value="C2_domain_sf"/>
</dbReference>
<dbReference type="InterPro" id="IPR037721">
    <property type="entry name" value="Ferlin"/>
</dbReference>
<dbReference type="Pfam" id="PF00168">
    <property type="entry name" value="C2"/>
    <property type="match status" value="4"/>
</dbReference>
<keyword evidence="8" id="KW-1185">Reference proteome</keyword>
<comment type="subcellular location">
    <subcellularLocation>
        <location evidence="1">Membrane</location>
        <topology evidence="1">Single-pass membrane protein</topology>
    </subcellularLocation>
</comment>
<protein>
    <recommendedName>
        <fullName evidence="6">C2 domain-containing protein</fullName>
    </recommendedName>
</protein>
<evidence type="ECO:0000313" key="8">
    <source>
        <dbReference type="Proteomes" id="UP000041254"/>
    </source>
</evidence>
<organism evidence="7 8">
    <name type="scientific">Vitrella brassicaformis (strain CCMP3155)</name>
    <dbReference type="NCBI Taxonomy" id="1169540"/>
    <lineage>
        <taxon>Eukaryota</taxon>
        <taxon>Sar</taxon>
        <taxon>Alveolata</taxon>
        <taxon>Colpodellida</taxon>
        <taxon>Vitrellaceae</taxon>
        <taxon>Vitrella</taxon>
    </lineage>
</organism>
<gene>
    <name evidence="7" type="ORF">Vbra_12075</name>
</gene>
<evidence type="ECO:0000256" key="2">
    <source>
        <dbReference type="ARBA" id="ARBA00022692"/>
    </source>
</evidence>
<keyword evidence="3" id="KW-0677">Repeat</keyword>
<reference evidence="7 8" key="1">
    <citation type="submission" date="2014-11" db="EMBL/GenBank/DDBJ databases">
        <authorList>
            <person name="Zhu J."/>
            <person name="Qi W."/>
            <person name="Song R."/>
        </authorList>
    </citation>
    <scope>NUCLEOTIDE SEQUENCE [LARGE SCALE GENOMIC DNA]</scope>
</reference>
<proteinExistence type="predicted"/>
<feature type="domain" description="C2" evidence="6">
    <location>
        <begin position="483"/>
        <end position="607"/>
    </location>
</feature>
<evidence type="ECO:0000256" key="3">
    <source>
        <dbReference type="ARBA" id="ARBA00022737"/>
    </source>
</evidence>
<evidence type="ECO:0000259" key="6">
    <source>
        <dbReference type="PROSITE" id="PS50004"/>
    </source>
</evidence>
<evidence type="ECO:0000256" key="5">
    <source>
        <dbReference type="ARBA" id="ARBA00023136"/>
    </source>
</evidence>
<dbReference type="SUPFAM" id="SSF49562">
    <property type="entry name" value="C2 domain (Calcium/lipid-binding domain, CaLB)"/>
    <property type="match status" value="3"/>
</dbReference>
<dbReference type="PhylomeDB" id="A0A0G4EK03"/>
<dbReference type="InterPro" id="IPR012968">
    <property type="entry name" value="FerIin_dom"/>
</dbReference>
<name>A0A0G4EK03_VITBC</name>
<dbReference type="EMBL" id="CDMY01000248">
    <property type="protein sequence ID" value="CEL96872.1"/>
    <property type="molecule type" value="Genomic_DNA"/>
</dbReference>
<feature type="domain" description="C2" evidence="6">
    <location>
        <begin position="1"/>
        <end position="116"/>
    </location>
</feature>
<dbReference type="VEuPathDB" id="CryptoDB:Vbra_12075"/>
<keyword evidence="5" id="KW-0472">Membrane</keyword>
<evidence type="ECO:0000313" key="7">
    <source>
        <dbReference type="EMBL" id="CEL96872.1"/>
    </source>
</evidence>
<evidence type="ECO:0000256" key="4">
    <source>
        <dbReference type="ARBA" id="ARBA00022989"/>
    </source>
</evidence>
<dbReference type="GO" id="GO:0007009">
    <property type="term" value="P:plasma membrane organization"/>
    <property type="evidence" value="ECO:0007669"/>
    <property type="project" value="TreeGrafter"/>
</dbReference>
<dbReference type="PANTHER" id="PTHR12546:SF33">
    <property type="entry name" value="SPERM VESICLE FUSION PROTEIN FER-1"/>
    <property type="match status" value="1"/>
</dbReference>
<accession>A0A0G4EK03</accession>
<dbReference type="SMART" id="SM00239">
    <property type="entry name" value="C2"/>
    <property type="match status" value="3"/>
</dbReference>
<dbReference type="Proteomes" id="UP000041254">
    <property type="component" value="Unassembled WGS sequence"/>
</dbReference>
<dbReference type="GO" id="GO:0016020">
    <property type="term" value="C:membrane"/>
    <property type="evidence" value="ECO:0007669"/>
    <property type="project" value="UniProtKB-SubCell"/>
</dbReference>
<evidence type="ECO:0000256" key="1">
    <source>
        <dbReference type="ARBA" id="ARBA00004167"/>
    </source>
</evidence>
<dbReference type="AlphaFoldDB" id="A0A0G4EK03"/>
<keyword evidence="4" id="KW-1133">Transmembrane helix</keyword>